<dbReference type="Proteomes" id="UP000272117">
    <property type="component" value="Unassembled WGS sequence"/>
</dbReference>
<evidence type="ECO:0000313" key="6">
    <source>
        <dbReference type="Proteomes" id="UP000272117"/>
    </source>
</evidence>
<feature type="domain" description="PKD-like" evidence="4">
    <location>
        <begin position="330"/>
        <end position="412"/>
    </location>
</feature>
<dbReference type="Pfam" id="PF19408">
    <property type="entry name" value="PKD_6"/>
    <property type="match status" value="18"/>
</dbReference>
<evidence type="ECO:0000313" key="5">
    <source>
        <dbReference type="EMBL" id="RNI23542.1"/>
    </source>
</evidence>
<dbReference type="Pfam" id="PF13585">
    <property type="entry name" value="CHU_C"/>
    <property type="match status" value="1"/>
</dbReference>
<feature type="domain" description="PKD-like" evidence="4">
    <location>
        <begin position="677"/>
        <end position="758"/>
    </location>
</feature>
<feature type="domain" description="PKD-like" evidence="4">
    <location>
        <begin position="1633"/>
        <end position="1712"/>
    </location>
</feature>
<feature type="domain" description="PKD-like" evidence="4">
    <location>
        <begin position="1457"/>
        <end position="1536"/>
    </location>
</feature>
<proteinExistence type="inferred from homology"/>
<feature type="domain" description="PKD-like" evidence="4">
    <location>
        <begin position="1112"/>
        <end position="1191"/>
    </location>
</feature>
<comment type="caution">
    <text evidence="5">The sequence shown here is derived from an EMBL/GenBank/DDBJ whole genome shotgun (WGS) entry which is preliminary data.</text>
</comment>
<feature type="domain" description="PKD-like" evidence="4">
    <location>
        <begin position="1721"/>
        <end position="1799"/>
    </location>
</feature>
<accession>A0A3M9MDB3</accession>
<gene>
    <name evidence="5" type="ORF">EFB08_18605</name>
</gene>
<feature type="domain" description="PKD-like" evidence="4">
    <location>
        <begin position="1548"/>
        <end position="1626"/>
    </location>
</feature>
<feature type="domain" description="PKD-like" evidence="4">
    <location>
        <begin position="1025"/>
        <end position="1105"/>
    </location>
</feature>
<dbReference type="InterPro" id="IPR045829">
    <property type="entry name" value="PKD_6"/>
</dbReference>
<evidence type="ECO:0000259" key="3">
    <source>
        <dbReference type="Pfam" id="PF01345"/>
    </source>
</evidence>
<evidence type="ECO:0000256" key="2">
    <source>
        <dbReference type="ARBA" id="ARBA00022729"/>
    </source>
</evidence>
<dbReference type="Pfam" id="PF11999">
    <property type="entry name" value="Ice_binding"/>
    <property type="match status" value="1"/>
</dbReference>
<dbReference type="EMBL" id="RJJD01000015">
    <property type="protein sequence ID" value="RNI23542.1"/>
    <property type="molecule type" value="Genomic_DNA"/>
</dbReference>
<dbReference type="Pfam" id="PF01345">
    <property type="entry name" value="DUF11"/>
    <property type="match status" value="1"/>
</dbReference>
<sequence length="1981" mass="201894">MCMKIRLLLFLIFLSFTSITFGQVAPAFKSLQRVSVAAGAGYKNTGNSKIEKQGLSSVSSSPENLAEVNRVYAELMRQKPTATLSGAALSGSKLLPGVYRVNGNVRLQKSLELLGSKFPNGVFVFQIEGDLTVDPSVEVALRQGIRSKNVFWQVKGNTKLGPQSTFKGNLVAAGNISSEKGATIEGKVLSKNGGVALSGTSVSELGGENISDLEVTHTVSDGPYGAGLIVTYNVTLKNLGPDDETNVVLNFETTSGLSFLSATTSMGSLFNVLRKEWVISKFPSGAEAKMVVKASIIKTEFSTTIVTVTGDGTDPNIKNNSSELSICATPSMPGAISGKSSLCINTPGNVYRIEPLLGTRKYTWTLPAGWVITSGQESNIITVSTGGAEANGTISVKAVNACGEGPESVLEVSTVSSPPPMPSSITGPLEACLGQRDITYSINSVPGAVSYAWELPLGWTVVRGQGTPSITVNAGTLGGKVKVTAENGCGKSASSEAQVVISPTAPLAPGSISGPAQVCANTDNITYQVPAVLNATGYTWTVPAGWSIVSGQGTSKLVVRAGSAGGQVTVKAQNSCGVSPVTSLGVSINSEVPVLGAISGEVAVCLSNAERTYSVEEIDNGTSYTWSVPANWRILSGQGSRRINVKVGSSGEVKLVASNACGTGAEATLKVAVNTGPPVIPSMISGITAPCKGQEELTYSVASTADVTGYTWSVPEGWTIVTGQGTGTIKVKAGAIAGSISVFGTNGCGNGPVRTLQVAPVLTIPVAPASITGETAPCLDGQQTYSVPNPVAGLTYTWSLPIGWNIISGQGTASVVVRTGTTAGQVTVTASNNCGLSASTSIAVTPTTGVPALSASIQGEAAVCANATQLTYSISSTNAASSFQWQVPAGWTIISGQGTSEIQVKAGTGSGNIQVSARNGCGQSTTRSLAVSVSSAIPVTPGKIAGTVNLCANMGEVTYSITGVSGATTYIWAVPATWTIVRGQGTPSLVVRVGSAAGQVQVVAGNACGNSAASVLPVNLSLSVPAAIGTITGDKAFCYATTPRTYTVSENAGVNTFTWTVPTGWTILSGQGTRSVSVRPGTAGGYLKVVAANNCGTTSDSTNITVSQPLTASPTAITGPKTACISNELLTYSVEAVPGATQYAWEVPTGWQIMSGQNTRSIQVKVVAGAGTVSLVASNACGASATVRLEVTSLVAPILPAGIIGETMPCGGGTEQTYSVRNAVAGMTYTWEVPAGWQIVSGQGTGSLVVKVGNTAGAVSVKAMNGCGTSSAQLLVVAPSVINPATDAIQGSKGLCFNTTQTYSVAAVTGATGFQWQVPTGWTIVSGQGTREIQVKAGTNAGEVSVSTQYGCGSAIRRALAVTSGTDNLAVPALITGNKGVCANEKQITYSIQAVTGATEYEWQVPSGWVISSGQGTTSITVQTGSTGGQITVKAKNVCTASTAAMLAVSVSSSAPFALGTITGQTITCTTSRVTYQVAANANVNAYTWTVPIGWVIEAGQGTNSITVVPGASGGAVSVSGVNGCGIKSTASTLQVQVQKDLPLKPNPIQVAASALAPCAGQNGLVFKIDAVNGATSYEWNIPADWKIEAGQGTTTLTVTAGSTSGQISVVARNACGQSESRAVAVVPSTGSPVINGEISGGANICATAGAVTYSITGSGATQYLWTVPAGWTLVSGQNTTTISVIPTTTAGTIKVKAQNNCGLSVEKSLTVTPSVAGTLKPGVINGPIAFCASAEQRVYTVTQVPGAASYEWTVPAGWQIISGQGSGSITVTTKAGAGNVSVKAVNPCGGSAEATLSVTVANALGVAPVIIDESSPCVGNQFSVPAMSGVSYKWSILTEMPGWSITSGQGTNKITVQAPANAPLSSAKIVVEAHNGTCSTTSASLDIVPKYLAPELHVPNVFSPNNDGKNDVWVVQNLLEYPENELVILNRWGSEVYRIKKYRNNWTGGGLAEGTYYFVLRVRLCEGQEVTRKGYVTIMR</sequence>
<feature type="domain" description="PKD-like" evidence="4">
    <location>
        <begin position="418"/>
        <end position="499"/>
    </location>
</feature>
<evidence type="ECO:0000259" key="4">
    <source>
        <dbReference type="Pfam" id="PF19408"/>
    </source>
</evidence>
<dbReference type="InterPro" id="IPR021884">
    <property type="entry name" value="Ice-bd_prot"/>
</dbReference>
<comment type="similarity">
    <text evidence="1">Belongs to the ice-binding protein family.</text>
</comment>
<feature type="domain" description="DUF11" evidence="3">
    <location>
        <begin position="212"/>
        <end position="325"/>
    </location>
</feature>
<feature type="domain" description="PKD-like" evidence="4">
    <location>
        <begin position="765"/>
        <end position="844"/>
    </location>
</feature>
<keyword evidence="6" id="KW-1185">Reference proteome</keyword>
<feature type="domain" description="PKD-like" evidence="4">
    <location>
        <begin position="1197"/>
        <end position="1275"/>
    </location>
</feature>
<protein>
    <submittedName>
        <fullName evidence="5">DUF3494 domain-containing protein</fullName>
    </submittedName>
</protein>
<name>A0A3M9MDB3_9BACT</name>
<dbReference type="NCBIfam" id="TIGR04131">
    <property type="entry name" value="Bac_Flav_CTERM"/>
    <property type="match status" value="1"/>
</dbReference>
<evidence type="ECO:0000256" key="1">
    <source>
        <dbReference type="ARBA" id="ARBA00005445"/>
    </source>
</evidence>
<feature type="domain" description="PKD-like" evidence="4">
    <location>
        <begin position="938"/>
        <end position="1018"/>
    </location>
</feature>
<feature type="domain" description="PKD-like" evidence="4">
    <location>
        <begin position="506"/>
        <end position="585"/>
    </location>
</feature>
<keyword evidence="2" id="KW-0732">Signal</keyword>
<reference evidence="5 6" key="1">
    <citation type="submission" date="2018-11" db="EMBL/GenBank/DDBJ databases">
        <title>Rufibacter latericius sp. nov., isolated from water in Baiyang Lake.</title>
        <authorList>
            <person name="Yang Y."/>
        </authorList>
    </citation>
    <scope>NUCLEOTIDE SEQUENCE [LARGE SCALE GENOMIC DNA]</scope>
    <source>
        <strain evidence="5 6">R-22-1c-1</strain>
    </source>
</reference>
<dbReference type="InterPro" id="IPR026341">
    <property type="entry name" value="T9SS_type_B"/>
</dbReference>
<feature type="domain" description="PKD-like" evidence="4">
    <location>
        <begin position="1810"/>
        <end position="1885"/>
    </location>
</feature>
<feature type="domain" description="PKD-like" evidence="4">
    <location>
        <begin position="595"/>
        <end position="671"/>
    </location>
</feature>
<organism evidence="5 6">
    <name type="scientific">Rufibacter latericius</name>
    <dbReference type="NCBI Taxonomy" id="2487040"/>
    <lineage>
        <taxon>Bacteria</taxon>
        <taxon>Pseudomonadati</taxon>
        <taxon>Bacteroidota</taxon>
        <taxon>Cytophagia</taxon>
        <taxon>Cytophagales</taxon>
        <taxon>Hymenobacteraceae</taxon>
        <taxon>Rufibacter</taxon>
    </lineage>
</organism>
<dbReference type="InterPro" id="IPR001434">
    <property type="entry name" value="OmcB-like_DUF11"/>
</dbReference>
<dbReference type="OrthoDB" id="2582440at2"/>
<feature type="domain" description="PKD-like" evidence="4">
    <location>
        <begin position="1286"/>
        <end position="1362"/>
    </location>
</feature>
<feature type="domain" description="PKD-like" evidence="4">
    <location>
        <begin position="1371"/>
        <end position="1449"/>
    </location>
</feature>
<feature type="domain" description="PKD-like" evidence="4">
    <location>
        <begin position="852"/>
        <end position="931"/>
    </location>
</feature>